<feature type="transmembrane region" description="Helical" evidence="1">
    <location>
        <begin position="135"/>
        <end position="159"/>
    </location>
</feature>
<name>A0AA36F7H5_OCTVU</name>
<proteinExistence type="predicted"/>
<gene>
    <name evidence="2" type="ORF">OCTVUL_1B017401</name>
</gene>
<organism evidence="2 3">
    <name type="scientific">Octopus vulgaris</name>
    <name type="common">Common octopus</name>
    <dbReference type="NCBI Taxonomy" id="6645"/>
    <lineage>
        <taxon>Eukaryota</taxon>
        <taxon>Metazoa</taxon>
        <taxon>Spiralia</taxon>
        <taxon>Lophotrochozoa</taxon>
        <taxon>Mollusca</taxon>
        <taxon>Cephalopoda</taxon>
        <taxon>Coleoidea</taxon>
        <taxon>Octopodiformes</taxon>
        <taxon>Octopoda</taxon>
        <taxon>Incirrata</taxon>
        <taxon>Octopodidae</taxon>
        <taxon>Octopus</taxon>
    </lineage>
</organism>
<dbReference type="Proteomes" id="UP001162480">
    <property type="component" value="Chromosome 8"/>
</dbReference>
<reference evidence="2" key="1">
    <citation type="submission" date="2023-08" db="EMBL/GenBank/DDBJ databases">
        <authorList>
            <person name="Alioto T."/>
            <person name="Alioto T."/>
            <person name="Gomez Garrido J."/>
        </authorList>
    </citation>
    <scope>NUCLEOTIDE SEQUENCE</scope>
</reference>
<accession>A0AA36F7H5</accession>
<keyword evidence="1" id="KW-0812">Transmembrane</keyword>
<dbReference type="EMBL" id="OX597821">
    <property type="protein sequence ID" value="CAI9727145.1"/>
    <property type="molecule type" value="Genomic_DNA"/>
</dbReference>
<keyword evidence="3" id="KW-1185">Reference proteome</keyword>
<dbReference type="AlphaFoldDB" id="A0AA36F7H5"/>
<evidence type="ECO:0000256" key="1">
    <source>
        <dbReference type="SAM" id="Phobius"/>
    </source>
</evidence>
<keyword evidence="1" id="KW-1133">Transmembrane helix</keyword>
<protein>
    <submittedName>
        <fullName evidence="2">Uncharacterized protein</fullName>
    </submittedName>
</protein>
<keyword evidence="1" id="KW-0472">Membrane</keyword>
<sequence>MVENSEHILGVLHLFSEAALAKRSYKDTFLFYSFLKEESYQLICGQGNINEGHRPWLSNFLEGTEFCCCCSGCGVGGFAVAYSGGSFAAVFAAVYTISVNYILATTGERCGGDFAAAEFLCVVARFLSSYRILSLLAAAGIGVVDVVAAATTITLRLIVF</sequence>
<evidence type="ECO:0000313" key="3">
    <source>
        <dbReference type="Proteomes" id="UP001162480"/>
    </source>
</evidence>
<evidence type="ECO:0000313" key="2">
    <source>
        <dbReference type="EMBL" id="CAI9727145.1"/>
    </source>
</evidence>